<dbReference type="EMBL" id="NILF01000007">
    <property type="protein sequence ID" value="TWL44548.1"/>
    <property type="molecule type" value="Genomic_DNA"/>
</dbReference>
<name>A0A6I7TYI3_9BACI</name>
<dbReference type="AlphaFoldDB" id="A0A6I7TYI3"/>
<reference evidence="2 4" key="2">
    <citation type="submission" date="2019-06" db="EMBL/GenBank/DDBJ databases">
        <title>Genome sequence analysis of &gt;100 Bacillus licheniformis strains suggests intrinsic resistance to this species.</title>
        <authorList>
            <person name="Wels M."/>
            <person name="Siezen R.J."/>
            <person name="Johansen E."/>
            <person name="Stuer-Lauridsen B."/>
            <person name="Bjerre K."/>
            <person name="Nielsen B.K.K."/>
        </authorList>
    </citation>
    <scope>NUCLEOTIDE SEQUENCE [LARGE SCALE GENOMIC DNA]</scope>
    <source>
        <strain evidence="2 4">BAC-15381</strain>
    </source>
</reference>
<dbReference type="Proteomes" id="UP000429980">
    <property type="component" value="Unassembled WGS sequence"/>
</dbReference>
<accession>A0A6I7TYI3</accession>
<organism evidence="1 3">
    <name type="scientific">Bacillus paralicheniformis</name>
    <dbReference type="NCBI Taxonomy" id="1648923"/>
    <lineage>
        <taxon>Bacteria</taxon>
        <taxon>Bacillati</taxon>
        <taxon>Bacillota</taxon>
        <taxon>Bacilli</taxon>
        <taxon>Bacillales</taxon>
        <taxon>Bacillaceae</taxon>
        <taxon>Bacillus</taxon>
    </lineage>
</organism>
<protein>
    <submittedName>
        <fullName evidence="1">Uncharacterized protein</fullName>
    </submittedName>
</protein>
<evidence type="ECO:0000313" key="4">
    <source>
        <dbReference type="Proteomes" id="UP000429980"/>
    </source>
</evidence>
<evidence type="ECO:0000313" key="2">
    <source>
        <dbReference type="EMBL" id="TWL44548.1"/>
    </source>
</evidence>
<sequence>MSTYPNCMQVKSFSSSYPPLLKALSHNYYYIFLFLYV</sequence>
<gene>
    <name evidence="1" type="ORF">B4121_3619</name>
    <name evidence="2" type="ORF">CHCC15381_2554</name>
</gene>
<proteinExistence type="predicted"/>
<keyword evidence="4" id="KW-1185">Reference proteome</keyword>
<evidence type="ECO:0000313" key="3">
    <source>
        <dbReference type="Proteomes" id="UP000185604"/>
    </source>
</evidence>
<evidence type="ECO:0000313" key="1">
    <source>
        <dbReference type="EMBL" id="OLF90344.1"/>
    </source>
</evidence>
<dbReference type="EMBL" id="LKPO01000021">
    <property type="protein sequence ID" value="OLF90344.1"/>
    <property type="molecule type" value="Genomic_DNA"/>
</dbReference>
<comment type="caution">
    <text evidence="1">The sequence shown here is derived from an EMBL/GenBank/DDBJ whole genome shotgun (WGS) entry which is preliminary data.</text>
</comment>
<dbReference type="Proteomes" id="UP000185604">
    <property type="component" value="Unassembled WGS sequence"/>
</dbReference>
<reference evidence="1 3" key="1">
    <citation type="journal article" date="2016" name="Front. Microbiol.">
        <title>High-Level Heat Resistance of Spores of Bacillus amyloliquefaciens and Bacillus licheniformis Results from the Presence of a spoVA Operon in a Tn1546 Transposon.</title>
        <authorList>
            <person name="Berendsen E.M."/>
            <person name="Koning R.A."/>
            <person name="Boekhorst J."/>
            <person name="de Jong A."/>
            <person name="Kuipers O.P."/>
            <person name="Wells-Bennik M.H."/>
        </authorList>
    </citation>
    <scope>NUCLEOTIDE SEQUENCE [LARGE SCALE GENOMIC DNA]</scope>
    <source>
        <strain evidence="1 3">B4121</strain>
    </source>
</reference>